<dbReference type="PANTHER" id="PTHR36842:SF1">
    <property type="entry name" value="PROTEIN TOLB"/>
    <property type="match status" value="1"/>
</dbReference>
<comment type="similarity">
    <text evidence="1">Belongs to the TolB family.</text>
</comment>
<accession>A0AAJ6CTZ6</accession>
<dbReference type="PROSITE" id="PS51257">
    <property type="entry name" value="PROKAR_LIPOPROTEIN"/>
    <property type="match status" value="1"/>
</dbReference>
<evidence type="ECO:0000256" key="1">
    <source>
        <dbReference type="ARBA" id="ARBA00009820"/>
    </source>
</evidence>
<evidence type="ECO:0000313" key="2">
    <source>
        <dbReference type="EMBL" id="MDG0868128.1"/>
    </source>
</evidence>
<dbReference type="EMBL" id="CP046147">
    <property type="protein sequence ID" value="WFG38659.1"/>
    <property type="molecule type" value="Genomic_DNA"/>
</dbReference>
<dbReference type="AlphaFoldDB" id="A0AAJ6CTZ6"/>
<protein>
    <recommendedName>
        <fullName evidence="6">DUF5050 domain-containing protein</fullName>
    </recommendedName>
</protein>
<evidence type="ECO:0000313" key="3">
    <source>
        <dbReference type="EMBL" id="WFG38659.1"/>
    </source>
</evidence>
<sequence>MTFFRIFDNFSYARLNLIPVAGLLVLAAIFSGCGLGDSRSDSEDVVYSVEVDGNIDVYRIDSETGDSVRLTTSEGSDLSPAWSPNKEQIAFISDRNGVSALWLMDSVGESKRQVTGPATDVVAFRWSPDSVRIAVESLGDGVRSISILDTSTDESASLTAPSEDVRIGDWSPDGEWVVYSVVEGAESAIRRRNPTGVDEITLYEGRAKHPRWSRNGQWIAFDRVNEDGSVDLVAMDKDGGNESIVAEGVNAEIAHDWSPGSKQLVYLTGSGDDAEIFVAGRDGKDVKQLTSNRVSDAAPVWSPDGASILFLSEGDGSFDIYQMDKDGGQQVRKTSTDDLVISADW</sequence>
<dbReference type="InterPro" id="IPR011659">
    <property type="entry name" value="WD40"/>
</dbReference>
<keyword evidence="4" id="KW-1185">Reference proteome</keyword>
<dbReference type="EMBL" id="WMBE01000007">
    <property type="protein sequence ID" value="MDG0868128.1"/>
    <property type="molecule type" value="Genomic_DNA"/>
</dbReference>
<dbReference type="Proteomes" id="UP001321249">
    <property type="component" value="Unassembled WGS sequence"/>
</dbReference>
<evidence type="ECO:0008006" key="6">
    <source>
        <dbReference type="Google" id="ProtNLM"/>
    </source>
</evidence>
<evidence type="ECO:0000313" key="4">
    <source>
        <dbReference type="Proteomes" id="UP001219901"/>
    </source>
</evidence>
<reference evidence="4 5" key="1">
    <citation type="submission" date="2019-11" db="EMBL/GenBank/DDBJ databases">
        <authorList>
            <person name="Cho J.-C."/>
        </authorList>
    </citation>
    <scope>NUCLEOTIDE SEQUENCE [LARGE SCALE GENOMIC DNA]</scope>
    <source>
        <strain evidence="3 4">JH1073</strain>
        <strain evidence="2 5">JH702</strain>
    </source>
</reference>
<dbReference type="Proteomes" id="UP001219901">
    <property type="component" value="Chromosome"/>
</dbReference>
<dbReference type="SUPFAM" id="SSF82171">
    <property type="entry name" value="DPP6 N-terminal domain-like"/>
    <property type="match status" value="1"/>
</dbReference>
<dbReference type="Pfam" id="PF07676">
    <property type="entry name" value="PD40"/>
    <property type="match status" value="2"/>
</dbReference>
<dbReference type="PANTHER" id="PTHR36842">
    <property type="entry name" value="PROTEIN TOLB HOMOLOG"/>
    <property type="match status" value="1"/>
</dbReference>
<proteinExistence type="inferred from homology"/>
<evidence type="ECO:0000313" key="5">
    <source>
        <dbReference type="Proteomes" id="UP001321249"/>
    </source>
</evidence>
<reference evidence="4" key="3">
    <citation type="submission" date="2023-06" db="EMBL/GenBank/DDBJ databases">
        <title>Pangenomics reveal diversification of enzyme families and niche specialization in globally abundant SAR202 bacteria.</title>
        <authorList>
            <person name="Saw J.H.W."/>
        </authorList>
    </citation>
    <scope>NUCLEOTIDE SEQUENCE [LARGE SCALE GENOMIC DNA]</scope>
    <source>
        <strain evidence="4">JH1073</strain>
    </source>
</reference>
<dbReference type="RefSeq" id="WP_342827095.1">
    <property type="nucleotide sequence ID" value="NZ_CP046146.1"/>
</dbReference>
<dbReference type="Gene3D" id="2.120.10.30">
    <property type="entry name" value="TolB, C-terminal domain"/>
    <property type="match status" value="2"/>
</dbReference>
<name>A0AAJ6CTZ6_9CHLR</name>
<organism evidence="3 4">
    <name type="scientific">Candidatus Lucifugimonas marina</name>
    <dbReference type="NCBI Taxonomy" id="3038979"/>
    <lineage>
        <taxon>Bacteria</taxon>
        <taxon>Bacillati</taxon>
        <taxon>Chloroflexota</taxon>
        <taxon>Dehalococcoidia</taxon>
        <taxon>SAR202 cluster</taxon>
        <taxon>Candidatus Lucifugimonadales</taxon>
        <taxon>Candidatus Lucifugimonadaceae</taxon>
        <taxon>Candidatus Lucifugimonas</taxon>
    </lineage>
</organism>
<gene>
    <name evidence="2" type="ORF">GKO46_13770</name>
    <name evidence="3" type="ORF">GKO48_03235</name>
</gene>
<dbReference type="InterPro" id="IPR011042">
    <property type="entry name" value="6-blade_b-propeller_TolB-like"/>
</dbReference>
<reference evidence="3" key="2">
    <citation type="journal article" date="2023" name="Nat. Commun.">
        <title>Cultivation of marine bacteria of the SAR202 clade.</title>
        <authorList>
            <person name="Lim Y."/>
            <person name="Seo J.H."/>
            <person name="Giovannoni S.J."/>
            <person name="Kang I."/>
            <person name="Cho J.C."/>
        </authorList>
    </citation>
    <scope>NUCLEOTIDE SEQUENCE</scope>
    <source>
        <strain evidence="3">JH1073</strain>
    </source>
</reference>